<evidence type="ECO:0000256" key="1">
    <source>
        <dbReference type="SAM" id="MobiDB-lite"/>
    </source>
</evidence>
<keyword evidence="3" id="KW-1185">Reference proteome</keyword>
<feature type="compositionally biased region" description="Basic and acidic residues" evidence="1">
    <location>
        <begin position="524"/>
        <end position="546"/>
    </location>
</feature>
<protein>
    <submittedName>
        <fullName evidence="2">Uncharacterized protein</fullName>
    </submittedName>
</protein>
<reference evidence="2 3" key="1">
    <citation type="journal article" date="2022" name="bioRxiv">
        <title>Genomics of Preaxostyla Flagellates Illuminates Evolutionary Transitions and the Path Towards Mitochondrial Loss.</title>
        <authorList>
            <person name="Novak L.V.F."/>
            <person name="Treitli S.C."/>
            <person name="Pyrih J."/>
            <person name="Halakuc P."/>
            <person name="Pipaliya S.V."/>
            <person name="Vacek V."/>
            <person name="Brzon O."/>
            <person name="Soukal P."/>
            <person name="Eme L."/>
            <person name="Dacks J.B."/>
            <person name="Karnkowska A."/>
            <person name="Elias M."/>
            <person name="Hampl V."/>
        </authorList>
    </citation>
    <scope>NUCLEOTIDE SEQUENCE [LARGE SCALE GENOMIC DNA]</scope>
    <source>
        <strain evidence="2">NAU3</strain>
        <tissue evidence="2">Gut</tissue>
    </source>
</reference>
<accession>A0ABQ9XE88</accession>
<name>A0ABQ9XE88_9EUKA</name>
<dbReference type="Proteomes" id="UP001281761">
    <property type="component" value="Unassembled WGS sequence"/>
</dbReference>
<gene>
    <name evidence="2" type="ORF">BLNAU_14311</name>
</gene>
<feature type="region of interest" description="Disordered" evidence="1">
    <location>
        <begin position="524"/>
        <end position="552"/>
    </location>
</feature>
<sequence>MCCGGVTKIGWEGLELGIVVGTVGGMEIYDVKRTDRAPDLEDRGQRTNRTCPVLSCPITGAGYRVAHTAAPSREPVLQFTRHVDRCGSLHPHSMKTPVLSAVKQAMISIPLANELNTARRPDLHHTLSMVTFSLTIFEGHSKVEMDEMGNPVIQTPALNADDASMSSLSLVIPTKSTPNVSFSPAKPATLQPTPNFSLFGTAQVQSKPRTDQHASSPSLITLSVNHQKSPANSRKTSPSLLQARKTPEREKRSGIFQAAGLMPFNPAAEWLPTASSTISLSGQPEGRGICSLHAIFATSFDREGTNLIANSLFGLMVKTKLEETCEYTDFQSKESSHVMKMEELIEHDDSAFDGSRLHRSSLPHIFNVWREWFAHDFNYILPIPNIEMDGLTTLQRILIFDALLIKITDKLVTTAINKVPLLGQHASIIELNSLTLVHPANDSIYHTLSFPIGKIILRESKKSTSEELLKNHVGRKNINRGWNLRSLKEAILKRGYGDMHSTISSKKQTAAKDTEARTLDALSHRDHLPNNDGVVPHDDPLHRPKGDEDEGRLSLRSTHHRVAQTYSSVFFLLTAAATLHASITLYLDTVLKQKKDVEMVLSPSRWMELVETQGSDSEASVRLHARLDLLQTADGLCQSHHLQQLALLRTRNAARPRTHSNHRASAVGCNYRTEFTFNMNATYHPFVLARLWKESALIIISTCLTENAFMPQMTHILSRPTNRVYCND</sequence>
<organism evidence="2 3">
    <name type="scientific">Blattamonas nauphoetae</name>
    <dbReference type="NCBI Taxonomy" id="2049346"/>
    <lineage>
        <taxon>Eukaryota</taxon>
        <taxon>Metamonada</taxon>
        <taxon>Preaxostyla</taxon>
        <taxon>Oxymonadida</taxon>
        <taxon>Blattamonas</taxon>
    </lineage>
</organism>
<dbReference type="EMBL" id="JARBJD010000130">
    <property type="protein sequence ID" value="KAK2950782.1"/>
    <property type="molecule type" value="Genomic_DNA"/>
</dbReference>
<comment type="caution">
    <text evidence="2">The sequence shown here is derived from an EMBL/GenBank/DDBJ whole genome shotgun (WGS) entry which is preliminary data.</text>
</comment>
<evidence type="ECO:0000313" key="3">
    <source>
        <dbReference type="Proteomes" id="UP001281761"/>
    </source>
</evidence>
<feature type="compositionally biased region" description="Polar residues" evidence="1">
    <location>
        <begin position="223"/>
        <end position="240"/>
    </location>
</feature>
<proteinExistence type="predicted"/>
<feature type="region of interest" description="Disordered" evidence="1">
    <location>
        <begin position="223"/>
        <end position="251"/>
    </location>
</feature>
<evidence type="ECO:0000313" key="2">
    <source>
        <dbReference type="EMBL" id="KAK2950782.1"/>
    </source>
</evidence>